<dbReference type="EMBL" id="MU006564">
    <property type="protein sequence ID" value="KAF2750234.1"/>
    <property type="molecule type" value="Genomic_DNA"/>
</dbReference>
<name>A0A6A6VKI4_9PLEO</name>
<organism evidence="1 2">
    <name type="scientific">Sporormia fimetaria CBS 119925</name>
    <dbReference type="NCBI Taxonomy" id="1340428"/>
    <lineage>
        <taxon>Eukaryota</taxon>
        <taxon>Fungi</taxon>
        <taxon>Dikarya</taxon>
        <taxon>Ascomycota</taxon>
        <taxon>Pezizomycotina</taxon>
        <taxon>Dothideomycetes</taxon>
        <taxon>Pleosporomycetidae</taxon>
        <taxon>Pleosporales</taxon>
        <taxon>Sporormiaceae</taxon>
        <taxon>Sporormia</taxon>
    </lineage>
</organism>
<dbReference type="AlphaFoldDB" id="A0A6A6VKI4"/>
<proteinExistence type="predicted"/>
<evidence type="ECO:0000313" key="1">
    <source>
        <dbReference type="EMBL" id="KAF2750234.1"/>
    </source>
</evidence>
<sequence length="148" mass="16568">MQSPCCMDSRAMSIARRTWRPGSCPQPMCKQSDSKAVPSSLLLQGLAAATLGGRCCPLHLTSPTSLWARQSLADPPAHSGRYPLWFTQQPRTPTPIRRGRPEIDWQTYHDQRLRRYDNMTLPQVVSAPGAHDYPACFPYACLRLSISN</sequence>
<gene>
    <name evidence="1" type="ORF">M011DRAFT_234463</name>
</gene>
<keyword evidence="2" id="KW-1185">Reference proteome</keyword>
<dbReference type="Proteomes" id="UP000799440">
    <property type="component" value="Unassembled WGS sequence"/>
</dbReference>
<reference evidence="1" key="1">
    <citation type="journal article" date="2020" name="Stud. Mycol.">
        <title>101 Dothideomycetes genomes: a test case for predicting lifestyles and emergence of pathogens.</title>
        <authorList>
            <person name="Haridas S."/>
            <person name="Albert R."/>
            <person name="Binder M."/>
            <person name="Bloem J."/>
            <person name="Labutti K."/>
            <person name="Salamov A."/>
            <person name="Andreopoulos B."/>
            <person name="Baker S."/>
            <person name="Barry K."/>
            <person name="Bills G."/>
            <person name="Bluhm B."/>
            <person name="Cannon C."/>
            <person name="Castanera R."/>
            <person name="Culley D."/>
            <person name="Daum C."/>
            <person name="Ezra D."/>
            <person name="Gonzalez J."/>
            <person name="Henrissat B."/>
            <person name="Kuo A."/>
            <person name="Liang C."/>
            <person name="Lipzen A."/>
            <person name="Lutzoni F."/>
            <person name="Magnuson J."/>
            <person name="Mondo S."/>
            <person name="Nolan M."/>
            <person name="Ohm R."/>
            <person name="Pangilinan J."/>
            <person name="Park H.-J."/>
            <person name="Ramirez L."/>
            <person name="Alfaro M."/>
            <person name="Sun H."/>
            <person name="Tritt A."/>
            <person name="Yoshinaga Y."/>
            <person name="Zwiers L.-H."/>
            <person name="Turgeon B."/>
            <person name="Goodwin S."/>
            <person name="Spatafora J."/>
            <person name="Crous P."/>
            <person name="Grigoriev I."/>
        </authorList>
    </citation>
    <scope>NUCLEOTIDE SEQUENCE</scope>
    <source>
        <strain evidence="1">CBS 119925</strain>
    </source>
</reference>
<accession>A0A6A6VKI4</accession>
<protein>
    <submittedName>
        <fullName evidence="1">Uncharacterized protein</fullName>
    </submittedName>
</protein>
<evidence type="ECO:0000313" key="2">
    <source>
        <dbReference type="Proteomes" id="UP000799440"/>
    </source>
</evidence>